<dbReference type="GO" id="GO:0003677">
    <property type="term" value="F:DNA binding"/>
    <property type="evidence" value="ECO:0007669"/>
    <property type="project" value="TreeGrafter"/>
</dbReference>
<dbReference type="SMART" id="SM00490">
    <property type="entry name" value="HELICc"/>
    <property type="match status" value="1"/>
</dbReference>
<feature type="compositionally biased region" description="Low complexity" evidence="9">
    <location>
        <begin position="1530"/>
        <end position="1544"/>
    </location>
</feature>
<dbReference type="Gene3D" id="2.40.50.40">
    <property type="match status" value="2"/>
</dbReference>
<sequence length="1805" mass="197172">MNYVENAESEEEEEQPRFTRTRASKKSLEDNIPRKTIAAEKVSDSEEETAPADEVKEDTPGKAVGGRRVTRSRARGAAYVEVKSEVDEEDQEEDQDDEDFQQDLRRAKNLSILAFAKPNVNNCSDMNSKEQKKPISARRQRKQQLSDSSDQGDDADTKPRKRAAKGRPSEEPGLRRSTRNLPMKPAYGESAEVSSEEDEASVHDLVLKKLNMTSTDDCPFSHFELSAKTRRQQSTLNFDAAAQNQVREKPRHTNKAFSHTLKAKSKNSAPQRRTSRRSAAALSDSNNSSDSNSSGVDEDRTLKKVPNKRIAANKKIKVERTPERRSKRALAPRGSMLDPVDNFSEDSDEDDQETGAESGDEDEEAEEGEDDEEKLEKILAARRCPETGEQQFLVKWIDLSYRQTTWESCKRITQKSAAMVRNFVKKFGVEKETEPDLSEMNLELFQKVSRVIAEQGSGEDRQYLVKWHGLGYAQSTWELADHLTSSEDQEAVAKFKRVLSPASRCVQAAKDTSVPSFNNGRSLREYQEASFSWMVSNFRQGISCVLADEMGLGKTAQSVAVLEKIRLTQRTSMPFLIVAPLVTLEHWRREIECWTDMNVVLFAGGAADRALCLEYDFFHGKSKAGRVKFNVLLTSFELARSEGPMLEKIKFQAIVVDEAHRLKDLNSQTTMSITALDYKWALLLTGTPIQNNVKELFSLLHVLDAETWHSWEEFSAKYCGGGEKPKGAEEVAMIKEMLKPRLLRRLKEEVETLPTKEEVIVWVELTKEQKSYYRAVYERKIHIMLQGNKPSNVPSLRNVAMELRKVCNHPFLCSGLEEDFTAKRAAAAGGRDGLDTTQMYVDSSGKMVLLDKLLPKLKEGGHKVLIFSQFTMMLDMLEPFFEGRGYAYERLDGSTGQLERQQAIDRFNGADDSFIFMLSTKAGGVGITLTAADTAIIFDSDWNPQNDLQAMARCHRIGQKRDVRVYRLITRHTYEQGLFESASRKCGLDEAILGVGNDDCAADPKMEKQKIDDLLKYGAHALMCNKEGEMDTGDAFGAQDIEQILAQRTETREVGGNKSGNSFSVATFTVSDEAEAAEEGFWEGFYGAEACAQAKAAGDPDVVMSQPRQRKRVVSYQEEQQQKRRASDGDSDFESADEEEGDDDEMEVDAGRQWTETDLQKVEDALLSLGDHDLEQVRHLADLKHPDDDVDAVIKCIIATYHKVAATLKPVPDGAAGDGKGGTLEGITAPGKIAPSAPAAALGDGGEGAPAGGQQAGEDGASTKVEPSTATGVAERAEEEREGAEAAQVAKPMEVEMPAEAQGSGGAPIPARAQRALQGDKWLEKLRSGRENAAARLARLKSRAALWAHVHGDLTEAAAQRAWTVPVTKSHPPAEWWGEAEDRALLLGSLKYGFNTNSFKELGRQLERIRTDPELVFSQYAWAAATPKTDGKSASAAVEEGDPPTRAPEDSSQPAPSNCNGDVVVRAQGESVDEGTGPSPAELGVAQSCSPAPGKARAQREWPKAVALKKRISKLVDVLLSPPKEKPAPRSRAARPPSGPSSKAARPEWKGGGKSKDSEVLAQADKENCSNGAEPFKQAKKVPGARSIFSSDTPNVKRPLQEVKTASTTQAPEPSTAGQRLSTTPSEQVSSHSGEHSHALPAAAVAPASVPEASLARSSEPSGLCSCAAAPPQLPSNDLEMREAGEQPLVHREARMDEGSSPVSPSDVPSTEQSLPGADGRPLKGGPGAAATADGRSEGAHEEPPAAKEAAERGAPGAAGPGASQQKRNAFAALFQGQREASKKQRLSLSSKAAKKNVPLPVPIK</sequence>
<feature type="compositionally biased region" description="Basic residues" evidence="9">
    <location>
        <begin position="303"/>
        <end position="315"/>
    </location>
</feature>
<proteinExistence type="predicted"/>
<dbReference type="Pfam" id="PF00385">
    <property type="entry name" value="Chromo"/>
    <property type="match status" value="2"/>
</dbReference>
<dbReference type="CDD" id="cd18793">
    <property type="entry name" value="SF2_C_SNF"/>
    <property type="match status" value="1"/>
</dbReference>
<dbReference type="PROSITE" id="PS00598">
    <property type="entry name" value="CHROMO_1"/>
    <property type="match status" value="1"/>
</dbReference>
<evidence type="ECO:0000259" key="12">
    <source>
        <dbReference type="PROSITE" id="PS51194"/>
    </source>
</evidence>
<keyword evidence="6" id="KW-0805">Transcription regulation</keyword>
<dbReference type="GO" id="GO:0000785">
    <property type="term" value="C:chromatin"/>
    <property type="evidence" value="ECO:0007669"/>
    <property type="project" value="TreeGrafter"/>
</dbReference>
<dbReference type="PANTHER" id="PTHR45623:SF11">
    <property type="entry name" value="KISMET, ISOFORM C"/>
    <property type="match status" value="1"/>
</dbReference>
<feature type="compositionally biased region" description="Low complexity" evidence="9">
    <location>
        <begin position="277"/>
        <end position="294"/>
    </location>
</feature>
<dbReference type="InterPro" id="IPR027417">
    <property type="entry name" value="P-loop_NTPase"/>
</dbReference>
<dbReference type="GO" id="GO:0016887">
    <property type="term" value="F:ATP hydrolysis activity"/>
    <property type="evidence" value="ECO:0007669"/>
    <property type="project" value="TreeGrafter"/>
</dbReference>
<dbReference type="SMART" id="SM00487">
    <property type="entry name" value="DEXDc"/>
    <property type="match status" value="1"/>
</dbReference>
<name>A0AAE0GS76_9CHLO</name>
<evidence type="ECO:0000256" key="2">
    <source>
        <dbReference type="ARBA" id="ARBA00022737"/>
    </source>
</evidence>
<reference evidence="13 14" key="1">
    <citation type="journal article" date="2015" name="Genome Biol. Evol.">
        <title>Comparative Genomics of a Bacterivorous Green Alga Reveals Evolutionary Causalities and Consequences of Phago-Mixotrophic Mode of Nutrition.</title>
        <authorList>
            <person name="Burns J.A."/>
            <person name="Paasch A."/>
            <person name="Narechania A."/>
            <person name="Kim E."/>
        </authorList>
    </citation>
    <scope>NUCLEOTIDE SEQUENCE [LARGE SCALE GENOMIC DNA]</scope>
    <source>
        <strain evidence="13 14">PLY_AMNH</strain>
    </source>
</reference>
<evidence type="ECO:0000256" key="6">
    <source>
        <dbReference type="ARBA" id="ARBA00023015"/>
    </source>
</evidence>
<dbReference type="Gene3D" id="3.40.50.300">
    <property type="entry name" value="P-loop containing nucleotide triphosphate hydrolases"/>
    <property type="match status" value="1"/>
</dbReference>
<dbReference type="Pfam" id="PF00176">
    <property type="entry name" value="SNF2-rel_dom"/>
    <property type="match status" value="1"/>
</dbReference>
<evidence type="ECO:0000256" key="1">
    <source>
        <dbReference type="ARBA" id="ARBA00004123"/>
    </source>
</evidence>
<feature type="compositionally biased region" description="Polar residues" evidence="9">
    <location>
        <begin position="234"/>
        <end position="245"/>
    </location>
</feature>
<dbReference type="SUPFAM" id="SSF52540">
    <property type="entry name" value="P-loop containing nucleoside triphosphate hydrolases"/>
    <property type="match status" value="2"/>
</dbReference>
<feature type="region of interest" description="Disordered" evidence="9">
    <location>
        <begin position="234"/>
        <end position="373"/>
    </location>
</feature>
<dbReference type="GO" id="GO:0005634">
    <property type="term" value="C:nucleus"/>
    <property type="evidence" value="ECO:0007669"/>
    <property type="project" value="UniProtKB-SubCell"/>
</dbReference>
<evidence type="ECO:0000256" key="7">
    <source>
        <dbReference type="ARBA" id="ARBA00023163"/>
    </source>
</evidence>
<feature type="compositionally biased region" description="Basic and acidic residues" evidence="9">
    <location>
        <begin position="1735"/>
        <end position="1752"/>
    </location>
</feature>
<feature type="compositionally biased region" description="Acidic residues" evidence="9">
    <location>
        <begin position="343"/>
        <end position="373"/>
    </location>
</feature>
<evidence type="ECO:0000256" key="8">
    <source>
        <dbReference type="ARBA" id="ARBA00023242"/>
    </source>
</evidence>
<feature type="compositionally biased region" description="Low complexity" evidence="9">
    <location>
        <begin position="1753"/>
        <end position="1763"/>
    </location>
</feature>
<dbReference type="SUPFAM" id="SSF54160">
    <property type="entry name" value="Chromo domain-like"/>
    <property type="match status" value="2"/>
</dbReference>
<feature type="compositionally biased region" description="Low complexity" evidence="9">
    <location>
        <begin position="1639"/>
        <end position="1656"/>
    </location>
</feature>
<dbReference type="InterPro" id="IPR049730">
    <property type="entry name" value="SNF2/RAD54-like_C"/>
</dbReference>
<dbReference type="InterPro" id="IPR000330">
    <property type="entry name" value="SNF2_N"/>
</dbReference>
<dbReference type="PROSITE" id="PS51194">
    <property type="entry name" value="HELICASE_CTER"/>
    <property type="match status" value="1"/>
</dbReference>
<evidence type="ECO:0000313" key="14">
    <source>
        <dbReference type="Proteomes" id="UP001190700"/>
    </source>
</evidence>
<feature type="region of interest" description="Disordered" evidence="9">
    <location>
        <begin position="1519"/>
        <end position="1805"/>
    </location>
</feature>
<keyword evidence="2" id="KW-0677">Repeat</keyword>
<keyword evidence="14" id="KW-1185">Reference proteome</keyword>
<organism evidence="13 14">
    <name type="scientific">Cymbomonas tetramitiformis</name>
    <dbReference type="NCBI Taxonomy" id="36881"/>
    <lineage>
        <taxon>Eukaryota</taxon>
        <taxon>Viridiplantae</taxon>
        <taxon>Chlorophyta</taxon>
        <taxon>Pyramimonadophyceae</taxon>
        <taxon>Pyramimonadales</taxon>
        <taxon>Pyramimonadaceae</taxon>
        <taxon>Cymbomonas</taxon>
    </lineage>
</organism>
<feature type="region of interest" description="Disordered" evidence="9">
    <location>
        <begin position="1236"/>
        <end position="1282"/>
    </location>
</feature>
<feature type="compositionally biased region" description="Basic and acidic residues" evidence="9">
    <location>
        <begin position="1545"/>
        <end position="1568"/>
    </location>
</feature>
<keyword evidence="4" id="KW-0378">Hydrolase</keyword>
<feature type="compositionally biased region" description="Acidic residues" evidence="9">
    <location>
        <begin position="86"/>
        <end position="101"/>
    </location>
</feature>
<evidence type="ECO:0000259" key="11">
    <source>
        <dbReference type="PROSITE" id="PS51192"/>
    </source>
</evidence>
<feature type="region of interest" description="Disordered" evidence="9">
    <location>
        <begin position="1"/>
        <end position="201"/>
    </location>
</feature>
<dbReference type="InterPro" id="IPR001650">
    <property type="entry name" value="Helicase_C-like"/>
</dbReference>
<dbReference type="GO" id="GO:0005524">
    <property type="term" value="F:ATP binding"/>
    <property type="evidence" value="ECO:0007669"/>
    <property type="project" value="UniProtKB-KW"/>
</dbReference>
<dbReference type="InterPro" id="IPR023779">
    <property type="entry name" value="Chromodomain_CS"/>
</dbReference>
<keyword evidence="8" id="KW-0539">Nucleus</keyword>
<evidence type="ECO:0000256" key="5">
    <source>
        <dbReference type="ARBA" id="ARBA00022840"/>
    </source>
</evidence>
<evidence type="ECO:0000256" key="3">
    <source>
        <dbReference type="ARBA" id="ARBA00022741"/>
    </source>
</evidence>
<dbReference type="GO" id="GO:0140658">
    <property type="term" value="F:ATP-dependent chromatin remodeler activity"/>
    <property type="evidence" value="ECO:0007669"/>
    <property type="project" value="TreeGrafter"/>
</dbReference>
<comment type="caution">
    <text evidence="13">The sequence shown here is derived from an EMBL/GenBank/DDBJ whole genome shotgun (WGS) entry which is preliminary data.</text>
</comment>
<dbReference type="Gene3D" id="3.40.50.10810">
    <property type="entry name" value="Tandem AAA-ATPase domain"/>
    <property type="match status" value="1"/>
</dbReference>
<feature type="region of interest" description="Disordered" evidence="9">
    <location>
        <begin position="1428"/>
        <end position="1503"/>
    </location>
</feature>
<feature type="domain" description="Chromo" evidence="10">
    <location>
        <begin position="446"/>
        <end position="497"/>
    </location>
</feature>
<dbReference type="InterPro" id="IPR038718">
    <property type="entry name" value="SNF2-like_sf"/>
</dbReference>
<feature type="compositionally biased region" description="Acidic residues" evidence="9">
    <location>
        <begin position="1129"/>
        <end position="1148"/>
    </location>
</feature>
<feature type="compositionally biased region" description="Gly residues" evidence="9">
    <location>
        <begin position="1243"/>
        <end position="1255"/>
    </location>
</feature>
<dbReference type="SMART" id="SM00298">
    <property type="entry name" value="CHROMO"/>
    <property type="match status" value="2"/>
</dbReference>
<dbReference type="PROSITE" id="PS50013">
    <property type="entry name" value="CHROMO_2"/>
    <property type="match status" value="2"/>
</dbReference>
<feature type="domain" description="Helicase ATP-binding" evidence="11">
    <location>
        <begin position="535"/>
        <end position="706"/>
    </location>
</feature>
<evidence type="ECO:0000256" key="4">
    <source>
        <dbReference type="ARBA" id="ARBA00022801"/>
    </source>
</evidence>
<dbReference type="PROSITE" id="PS51192">
    <property type="entry name" value="HELICASE_ATP_BIND_1"/>
    <property type="match status" value="1"/>
</dbReference>
<evidence type="ECO:0000256" key="9">
    <source>
        <dbReference type="SAM" id="MobiDB-lite"/>
    </source>
</evidence>
<dbReference type="InterPro" id="IPR000953">
    <property type="entry name" value="Chromo/chromo_shadow_dom"/>
</dbReference>
<dbReference type="PANTHER" id="PTHR45623">
    <property type="entry name" value="CHROMODOMAIN-HELICASE-DNA-BINDING PROTEIN 3-RELATED-RELATED"/>
    <property type="match status" value="1"/>
</dbReference>
<keyword evidence="7" id="KW-0804">Transcription</keyword>
<feature type="compositionally biased region" description="Basic and acidic residues" evidence="9">
    <location>
        <begin position="26"/>
        <end position="44"/>
    </location>
</feature>
<dbReference type="InterPro" id="IPR016197">
    <property type="entry name" value="Chromo-like_dom_sf"/>
</dbReference>
<dbReference type="EMBL" id="LGRX02002969">
    <property type="protein sequence ID" value="KAK3283215.1"/>
    <property type="molecule type" value="Genomic_DNA"/>
</dbReference>
<comment type="subcellular location">
    <subcellularLocation>
        <location evidence="1">Nucleus</location>
    </subcellularLocation>
</comment>
<dbReference type="GO" id="GO:0042393">
    <property type="term" value="F:histone binding"/>
    <property type="evidence" value="ECO:0007669"/>
    <property type="project" value="TreeGrafter"/>
</dbReference>
<protein>
    <submittedName>
        <fullName evidence="13">Uncharacterized protein</fullName>
    </submittedName>
</protein>
<dbReference type="Proteomes" id="UP001190700">
    <property type="component" value="Unassembled WGS sequence"/>
</dbReference>
<keyword evidence="5" id="KW-0067">ATP-binding</keyword>
<accession>A0AAE0GS76</accession>
<feature type="domain" description="Chromo" evidence="10">
    <location>
        <begin position="373"/>
        <end position="435"/>
    </location>
</feature>
<gene>
    <name evidence="13" type="ORF">CYMTET_9078</name>
</gene>
<dbReference type="InterPro" id="IPR023780">
    <property type="entry name" value="Chromo_domain"/>
</dbReference>
<feature type="compositionally biased region" description="Basic and acidic residues" evidence="9">
    <location>
        <begin position="1679"/>
        <end position="1698"/>
    </location>
</feature>
<feature type="region of interest" description="Disordered" evidence="9">
    <location>
        <begin position="1097"/>
        <end position="1148"/>
    </location>
</feature>
<feature type="compositionally biased region" description="Polar residues" evidence="9">
    <location>
        <begin position="1604"/>
        <end position="1632"/>
    </location>
</feature>
<feature type="compositionally biased region" description="Polar residues" evidence="9">
    <location>
        <begin position="1450"/>
        <end position="1460"/>
    </location>
</feature>
<evidence type="ECO:0000313" key="13">
    <source>
        <dbReference type="EMBL" id="KAK3283215.1"/>
    </source>
</evidence>
<evidence type="ECO:0000259" key="10">
    <source>
        <dbReference type="PROSITE" id="PS50013"/>
    </source>
</evidence>
<feature type="compositionally biased region" description="Low complexity" evidence="9">
    <location>
        <begin position="1700"/>
        <end position="1710"/>
    </location>
</feature>
<feature type="domain" description="Helicase C-terminal" evidence="12">
    <location>
        <begin position="849"/>
        <end position="999"/>
    </location>
</feature>
<dbReference type="Gene3D" id="1.10.10.60">
    <property type="entry name" value="Homeodomain-like"/>
    <property type="match status" value="1"/>
</dbReference>
<dbReference type="GO" id="GO:0003682">
    <property type="term" value="F:chromatin binding"/>
    <property type="evidence" value="ECO:0007669"/>
    <property type="project" value="TreeGrafter"/>
</dbReference>
<dbReference type="InterPro" id="IPR014001">
    <property type="entry name" value="Helicase_ATP-bd"/>
</dbReference>
<keyword evidence="3" id="KW-0547">Nucleotide-binding</keyword>
<dbReference type="Pfam" id="PF00271">
    <property type="entry name" value="Helicase_C"/>
    <property type="match status" value="1"/>
</dbReference>